<keyword evidence="3" id="KW-0238">DNA-binding</keyword>
<keyword evidence="4" id="KW-0539">Nucleus</keyword>
<comment type="caution">
    <text evidence="6">The sequence shown here is derived from an EMBL/GenBank/DDBJ whole genome shotgun (WGS) entry which is preliminary data.</text>
</comment>
<dbReference type="EMBL" id="AMGX01000016">
    <property type="protein sequence ID" value="EXJ67556.1"/>
    <property type="molecule type" value="Genomic_DNA"/>
</dbReference>
<evidence type="ECO:0000256" key="1">
    <source>
        <dbReference type="ARBA" id="ARBA00004123"/>
    </source>
</evidence>
<dbReference type="CDD" id="cd12148">
    <property type="entry name" value="fungal_TF_MHR"/>
    <property type="match status" value="1"/>
</dbReference>
<protein>
    <recommendedName>
        <fullName evidence="5">Xylanolytic transcriptional activator regulatory domain-containing protein</fullName>
    </recommendedName>
</protein>
<evidence type="ECO:0000256" key="3">
    <source>
        <dbReference type="ARBA" id="ARBA00023125"/>
    </source>
</evidence>
<evidence type="ECO:0000313" key="6">
    <source>
        <dbReference type="EMBL" id="EXJ67556.1"/>
    </source>
</evidence>
<organism evidence="6 7">
    <name type="scientific">Cladophialophora psammophila CBS 110553</name>
    <dbReference type="NCBI Taxonomy" id="1182543"/>
    <lineage>
        <taxon>Eukaryota</taxon>
        <taxon>Fungi</taxon>
        <taxon>Dikarya</taxon>
        <taxon>Ascomycota</taxon>
        <taxon>Pezizomycotina</taxon>
        <taxon>Eurotiomycetes</taxon>
        <taxon>Chaetothyriomycetidae</taxon>
        <taxon>Chaetothyriales</taxon>
        <taxon>Herpotrichiellaceae</taxon>
        <taxon>Cladophialophora</taxon>
    </lineage>
</organism>
<gene>
    <name evidence="6" type="ORF">A1O5_09569</name>
</gene>
<dbReference type="GO" id="GO:0005634">
    <property type="term" value="C:nucleus"/>
    <property type="evidence" value="ECO:0007669"/>
    <property type="project" value="UniProtKB-SubCell"/>
</dbReference>
<dbReference type="Proteomes" id="UP000019471">
    <property type="component" value="Unassembled WGS sequence"/>
</dbReference>
<dbReference type="STRING" id="1182543.W9WSC1"/>
<keyword evidence="7" id="KW-1185">Reference proteome</keyword>
<evidence type="ECO:0000256" key="4">
    <source>
        <dbReference type="ARBA" id="ARBA00023242"/>
    </source>
</evidence>
<dbReference type="AlphaFoldDB" id="W9WSC1"/>
<sequence length="554" mass="61926">MSVLPEQLARLFSLPVGRERLQNKIASSPVEILNNRKLANAFITRLLIDCFFSCTGTLFYIFSPKDAAELFQSAYMDTDGATKASLGALCAMASVASQYDDFEIDGSLRQSYYETAKFYLDECIEEDEVLGMRVLCCLAIYCAMDKRLTAWTWTLTGLKLARLRGLHLDRRPLSTSPEEWIAQRKVLRTLIVLGSWVASTLGTNPQIMEAFQPGLHEPFAVLEGHPPFESIAQAQMTSICILTSGVLRDVFLPTELSLVATREYKIKIVDWLSKLPPIMQLESLMQDQDLTLVQRRCTFHVHLNYLGALLLLYRRHSLYLSTVHRDDSWELDGDVAEALDYAKDALDAATQSSRIFALLLSEHATFKRSWLLIYQSFSACTMLLFHVAQKRLHGVSPAQCEEELSSAETCLNTLEYCSEGDIVAKGYYDMLIFYYHALKITPEDEPAGTAHDSAMQEGLGLSSMDGPARLERKTTPDEIAEGVSNLSSHAFRHGWRDGMVPPPPPPQISDSVRRGFPEFTAGPHLGLSRDTAIYRDAPVVGGPFQWSANSIPQS</sequence>
<dbReference type="RefSeq" id="XP_007748338.1">
    <property type="nucleotide sequence ID" value="XM_007750148.1"/>
</dbReference>
<evidence type="ECO:0000259" key="5">
    <source>
        <dbReference type="Pfam" id="PF04082"/>
    </source>
</evidence>
<dbReference type="HOGENOM" id="CLU_025276_0_0_1"/>
<feature type="domain" description="Xylanolytic transcriptional activator regulatory" evidence="5">
    <location>
        <begin position="49"/>
        <end position="197"/>
    </location>
</feature>
<comment type="subcellular location">
    <subcellularLocation>
        <location evidence="1">Nucleus</location>
    </subcellularLocation>
</comment>
<dbReference type="InterPro" id="IPR007219">
    <property type="entry name" value="XnlR_reg_dom"/>
</dbReference>
<reference evidence="6 7" key="1">
    <citation type="submission" date="2013-03" db="EMBL/GenBank/DDBJ databases">
        <title>The Genome Sequence of Cladophialophora psammophila CBS 110553.</title>
        <authorList>
            <consortium name="The Broad Institute Genomics Platform"/>
            <person name="Cuomo C."/>
            <person name="de Hoog S."/>
            <person name="Gorbushina A."/>
            <person name="Walker B."/>
            <person name="Young S.K."/>
            <person name="Zeng Q."/>
            <person name="Gargeya S."/>
            <person name="Fitzgerald M."/>
            <person name="Haas B."/>
            <person name="Abouelleil A."/>
            <person name="Allen A.W."/>
            <person name="Alvarado L."/>
            <person name="Arachchi H.M."/>
            <person name="Berlin A.M."/>
            <person name="Chapman S.B."/>
            <person name="Gainer-Dewar J."/>
            <person name="Goldberg J."/>
            <person name="Griggs A."/>
            <person name="Gujja S."/>
            <person name="Hansen M."/>
            <person name="Howarth C."/>
            <person name="Imamovic A."/>
            <person name="Ireland A."/>
            <person name="Larimer J."/>
            <person name="McCowan C."/>
            <person name="Murphy C."/>
            <person name="Pearson M."/>
            <person name="Poon T.W."/>
            <person name="Priest M."/>
            <person name="Roberts A."/>
            <person name="Saif S."/>
            <person name="Shea T."/>
            <person name="Sisk P."/>
            <person name="Sykes S."/>
            <person name="Wortman J."/>
            <person name="Nusbaum C."/>
            <person name="Birren B."/>
        </authorList>
    </citation>
    <scope>NUCLEOTIDE SEQUENCE [LARGE SCALE GENOMIC DNA]</scope>
    <source>
        <strain evidence="6 7">CBS 110553</strain>
    </source>
</reference>
<dbReference type="GO" id="GO:0008270">
    <property type="term" value="F:zinc ion binding"/>
    <property type="evidence" value="ECO:0007669"/>
    <property type="project" value="InterPro"/>
</dbReference>
<dbReference type="GO" id="GO:0006351">
    <property type="term" value="P:DNA-templated transcription"/>
    <property type="evidence" value="ECO:0007669"/>
    <property type="project" value="InterPro"/>
</dbReference>
<dbReference type="PANTHER" id="PTHR46910">
    <property type="entry name" value="TRANSCRIPTION FACTOR PDR1"/>
    <property type="match status" value="1"/>
</dbReference>
<dbReference type="OrthoDB" id="1919336at2759"/>
<evidence type="ECO:0000313" key="7">
    <source>
        <dbReference type="Proteomes" id="UP000019471"/>
    </source>
</evidence>
<accession>W9WSC1</accession>
<dbReference type="PANTHER" id="PTHR46910:SF3">
    <property type="entry name" value="HALOTOLERANCE PROTEIN 9-RELATED"/>
    <property type="match status" value="1"/>
</dbReference>
<evidence type="ECO:0000256" key="2">
    <source>
        <dbReference type="ARBA" id="ARBA00022723"/>
    </source>
</evidence>
<proteinExistence type="predicted"/>
<dbReference type="InterPro" id="IPR050987">
    <property type="entry name" value="AtrR-like"/>
</dbReference>
<dbReference type="GO" id="GO:0003677">
    <property type="term" value="F:DNA binding"/>
    <property type="evidence" value="ECO:0007669"/>
    <property type="project" value="UniProtKB-KW"/>
</dbReference>
<dbReference type="GO" id="GO:0003700">
    <property type="term" value="F:DNA-binding transcription factor activity"/>
    <property type="evidence" value="ECO:0007669"/>
    <property type="project" value="InterPro"/>
</dbReference>
<dbReference type="Pfam" id="PF04082">
    <property type="entry name" value="Fungal_trans"/>
    <property type="match status" value="1"/>
</dbReference>
<name>W9WSC1_9EURO</name>
<dbReference type="GeneID" id="19194265"/>
<dbReference type="eggNOG" id="ENOG502S6G9">
    <property type="taxonomic scope" value="Eukaryota"/>
</dbReference>
<keyword evidence="2" id="KW-0479">Metal-binding</keyword>